<name>A0ABQ7HWP2_9MICR</name>
<evidence type="ECO:0000313" key="1">
    <source>
        <dbReference type="EMBL" id="KAF7682591.1"/>
    </source>
</evidence>
<accession>A0ABQ7HWP2</accession>
<evidence type="ECO:0000313" key="2">
    <source>
        <dbReference type="Proteomes" id="UP001516464"/>
    </source>
</evidence>
<comment type="caution">
    <text evidence="1">The sequence shown here is derived from an EMBL/GenBank/DDBJ whole genome shotgun (WGS) entry which is preliminary data.</text>
</comment>
<organism evidence="1 2">
    <name type="scientific">Astathelohania contejeani</name>
    <dbReference type="NCBI Taxonomy" id="164912"/>
    <lineage>
        <taxon>Eukaryota</taxon>
        <taxon>Fungi</taxon>
        <taxon>Fungi incertae sedis</taxon>
        <taxon>Microsporidia</taxon>
        <taxon>Astathelohaniidae</taxon>
        <taxon>Astathelohania</taxon>
    </lineage>
</organism>
<dbReference type="EMBL" id="SBIQ01000217">
    <property type="protein sequence ID" value="KAF7682591.1"/>
    <property type="molecule type" value="Genomic_DNA"/>
</dbReference>
<gene>
    <name evidence="1" type="ORF">TCON_2188</name>
</gene>
<keyword evidence="2" id="KW-1185">Reference proteome</keyword>
<reference evidence="1 2" key="1">
    <citation type="submission" date="2019-01" db="EMBL/GenBank/DDBJ databases">
        <title>Genomes sequencing and comparative genomics of infectious freshwater microsporidia, Cucumispora dikerogammari and Thelohania contejeani.</title>
        <authorList>
            <person name="Cormier A."/>
            <person name="Giraud I."/>
            <person name="Wattier R."/>
            <person name="Teixeira M."/>
            <person name="Grandjean F."/>
            <person name="Rigaud T."/>
            <person name="Cordaux R."/>
        </authorList>
    </citation>
    <scope>NUCLEOTIDE SEQUENCE [LARGE SCALE GENOMIC DNA]</scope>
    <source>
        <strain evidence="1">T1</strain>
        <tissue evidence="1">Spores</tissue>
    </source>
</reference>
<dbReference type="Proteomes" id="UP001516464">
    <property type="component" value="Unassembled WGS sequence"/>
</dbReference>
<protein>
    <submittedName>
        <fullName evidence="1">Uncharacterized protein</fullName>
    </submittedName>
</protein>
<sequence length="277" mass="32969">MHAKATRLFWYIDDLSKSLSDISNSQNDITYNMRRYTENNKYSEEGISNYFHQLNATKLVIEKNKSIILEQVNIIQGFLSKNNEVVKNAIVLLKKLNEKNMIRDEKIILSMDIIDLLSENFKNSNYIISNSKSIFFHFKNSIIILSKYFENVQEWKNHMCVSDESLCEKITKLKYFTKLLKKFLNILNKNEKTFFSGIVDVNLNCKYIYKNKICSKKNNEHEVNNLSISHMKPIAMEEYHKMGNYLSKLSHYENTENIKYIQKFYKFNDIYVLDYLK</sequence>
<proteinExistence type="predicted"/>